<proteinExistence type="predicted"/>
<reference evidence="2 3" key="1">
    <citation type="journal article" date="2023" name="Plants (Basel)">
        <title>Bridging the Gap: Combining Genomics and Transcriptomics Approaches to Understand Stylosanthes scabra, an Orphan Legume from the Brazilian Caatinga.</title>
        <authorList>
            <person name="Ferreira-Neto J.R.C."/>
            <person name="da Silva M.D."/>
            <person name="Binneck E."/>
            <person name="de Melo N.F."/>
            <person name="da Silva R.H."/>
            <person name="de Melo A.L.T.M."/>
            <person name="Pandolfi V."/>
            <person name="Bustamante F.O."/>
            <person name="Brasileiro-Vidal A.C."/>
            <person name="Benko-Iseppon A.M."/>
        </authorList>
    </citation>
    <scope>NUCLEOTIDE SEQUENCE [LARGE SCALE GENOMIC DNA]</scope>
    <source>
        <tissue evidence="2">Leaves</tissue>
    </source>
</reference>
<sequence length="239" mass="27388">MGCYIFPLAGRWDGYEPLNDHEESRLRTWHGVLNQIRIHGVEWTPYTDPTPQNLIPEWIHEKWHQVDRVVRQLGGLQYIPTAPLNLDEMHVRDGRFGRGEWYPTFLKGWYDMWDAREEAQVPIFPSADLRPSHQYLRWYFRLARLALTPDAPELRQSEDGDLPALNPRVGRRARTRARARGGAPRGRPGDEPPDDPPTPHEHLVDPPSPVHGDSLTLGQPLPTQSTQTPWDTPAGPSSD</sequence>
<keyword evidence="3" id="KW-1185">Reference proteome</keyword>
<dbReference type="EMBL" id="JASCZI010091095">
    <property type="protein sequence ID" value="MED6148930.1"/>
    <property type="molecule type" value="Genomic_DNA"/>
</dbReference>
<comment type="caution">
    <text evidence="2">The sequence shown here is derived from an EMBL/GenBank/DDBJ whole genome shotgun (WGS) entry which is preliminary data.</text>
</comment>
<name>A0ABU6TKB0_9FABA</name>
<feature type="compositionally biased region" description="Basic residues" evidence="1">
    <location>
        <begin position="169"/>
        <end position="179"/>
    </location>
</feature>
<evidence type="ECO:0000313" key="3">
    <source>
        <dbReference type="Proteomes" id="UP001341840"/>
    </source>
</evidence>
<protein>
    <recommendedName>
        <fullName evidence="4">Aminotransferase-like plant mobile domain-containing protein</fullName>
    </recommendedName>
</protein>
<evidence type="ECO:0000256" key="1">
    <source>
        <dbReference type="SAM" id="MobiDB-lite"/>
    </source>
</evidence>
<evidence type="ECO:0008006" key="4">
    <source>
        <dbReference type="Google" id="ProtNLM"/>
    </source>
</evidence>
<feature type="compositionally biased region" description="Polar residues" evidence="1">
    <location>
        <begin position="221"/>
        <end position="239"/>
    </location>
</feature>
<dbReference type="Proteomes" id="UP001341840">
    <property type="component" value="Unassembled WGS sequence"/>
</dbReference>
<gene>
    <name evidence="2" type="ORF">PIB30_057625</name>
</gene>
<feature type="region of interest" description="Disordered" evidence="1">
    <location>
        <begin position="153"/>
        <end position="239"/>
    </location>
</feature>
<accession>A0ABU6TKB0</accession>
<evidence type="ECO:0000313" key="2">
    <source>
        <dbReference type="EMBL" id="MED6148930.1"/>
    </source>
</evidence>
<organism evidence="2 3">
    <name type="scientific">Stylosanthes scabra</name>
    <dbReference type="NCBI Taxonomy" id="79078"/>
    <lineage>
        <taxon>Eukaryota</taxon>
        <taxon>Viridiplantae</taxon>
        <taxon>Streptophyta</taxon>
        <taxon>Embryophyta</taxon>
        <taxon>Tracheophyta</taxon>
        <taxon>Spermatophyta</taxon>
        <taxon>Magnoliopsida</taxon>
        <taxon>eudicotyledons</taxon>
        <taxon>Gunneridae</taxon>
        <taxon>Pentapetalae</taxon>
        <taxon>rosids</taxon>
        <taxon>fabids</taxon>
        <taxon>Fabales</taxon>
        <taxon>Fabaceae</taxon>
        <taxon>Papilionoideae</taxon>
        <taxon>50 kb inversion clade</taxon>
        <taxon>dalbergioids sensu lato</taxon>
        <taxon>Dalbergieae</taxon>
        <taxon>Pterocarpus clade</taxon>
        <taxon>Stylosanthes</taxon>
    </lineage>
</organism>